<dbReference type="GO" id="GO:0016829">
    <property type="term" value="F:lyase activity"/>
    <property type="evidence" value="ECO:0007669"/>
    <property type="project" value="UniProtKB-KW"/>
</dbReference>
<dbReference type="InterPro" id="IPR013342">
    <property type="entry name" value="Mandelate_racemase_C"/>
</dbReference>
<reference evidence="3" key="1">
    <citation type="submission" date="2018-05" db="EMBL/GenBank/DDBJ databases">
        <authorList>
            <person name="Lanie J.A."/>
            <person name="Ng W.-L."/>
            <person name="Kazmierczak K.M."/>
            <person name="Andrzejewski T.M."/>
            <person name="Davidsen T.M."/>
            <person name="Wayne K.J."/>
            <person name="Tettelin H."/>
            <person name="Glass J.I."/>
            <person name="Rusch D."/>
            <person name="Podicherti R."/>
            <person name="Tsui H.-C.T."/>
            <person name="Winkler M.E."/>
        </authorList>
    </citation>
    <scope>NUCLEOTIDE SEQUENCE</scope>
</reference>
<feature type="domain" description="Mandelate racemase/muconate lactonizing enzyme C-terminal" evidence="2">
    <location>
        <begin position="156"/>
        <end position="260"/>
    </location>
</feature>
<dbReference type="SFLD" id="SFLDS00001">
    <property type="entry name" value="Enolase"/>
    <property type="match status" value="1"/>
</dbReference>
<evidence type="ECO:0000256" key="1">
    <source>
        <dbReference type="ARBA" id="ARBA00023239"/>
    </source>
</evidence>
<dbReference type="Gene3D" id="3.20.20.120">
    <property type="entry name" value="Enolase-like C-terminal domain"/>
    <property type="match status" value="1"/>
</dbReference>
<dbReference type="SUPFAM" id="SSF54826">
    <property type="entry name" value="Enolase N-terminal domain-like"/>
    <property type="match status" value="1"/>
</dbReference>
<evidence type="ECO:0000313" key="3">
    <source>
        <dbReference type="EMBL" id="SVA60038.1"/>
    </source>
</evidence>
<dbReference type="SUPFAM" id="SSF51604">
    <property type="entry name" value="Enolase C-terminal domain-like"/>
    <property type="match status" value="1"/>
</dbReference>
<keyword evidence="1" id="KW-0456">Lyase</keyword>
<gene>
    <name evidence="3" type="ORF">METZ01_LOCUS112892</name>
</gene>
<dbReference type="EMBL" id="UINC01014001">
    <property type="protein sequence ID" value="SVA60038.1"/>
    <property type="molecule type" value="Genomic_DNA"/>
</dbReference>
<dbReference type="SMART" id="SM00922">
    <property type="entry name" value="MR_MLE"/>
    <property type="match status" value="1"/>
</dbReference>
<dbReference type="InterPro" id="IPR013341">
    <property type="entry name" value="Mandelate_racemase_N_dom"/>
</dbReference>
<dbReference type="InterPro" id="IPR034593">
    <property type="entry name" value="DgoD-like"/>
</dbReference>
<protein>
    <recommendedName>
        <fullName evidence="2">Mandelate racemase/muconate lactonizing enzyme C-terminal domain-containing protein</fullName>
    </recommendedName>
</protein>
<accession>A0A381X5U6</accession>
<name>A0A381X5U6_9ZZZZ</name>
<organism evidence="3">
    <name type="scientific">marine metagenome</name>
    <dbReference type="NCBI Taxonomy" id="408172"/>
    <lineage>
        <taxon>unclassified sequences</taxon>
        <taxon>metagenomes</taxon>
        <taxon>ecological metagenomes</taxon>
    </lineage>
</organism>
<dbReference type="SFLD" id="SFLDG00179">
    <property type="entry name" value="mandelate_racemase"/>
    <property type="match status" value="1"/>
</dbReference>
<evidence type="ECO:0000259" key="2">
    <source>
        <dbReference type="SMART" id="SM00922"/>
    </source>
</evidence>
<dbReference type="AlphaFoldDB" id="A0A381X5U6"/>
<sequence length="402" mass="44048">VKITSFEIIKVPPSWIWLRIHTDTEHTGLGEPYLENHPDSVIAEVRRLEPFLIGKDPTQVEKLWKEMYESGTGYLGGPVKMSALSGIDIALWDLAGKAAGVPIYQMLGGKVHDRIKMYRALGHQLPWTVDPGDPYESGTPLIRKNTKFDNITQIDPGMYREAARILTEEWGFKALKMHVAIGDGLEATSQVNAVAERFGAAREGAGQDIDIAIDIHNPNPAIARQMIESLAPHRPLFIEEPMPVERVEALAQIVKGTTATIAAGERWMGKWIFFDALTRGLISVMQPDICHAGGITECKKIATMGEAAYAKLALHCPLSPLALAASIQVDACSPNFLIQEHNEVNDSIVDGKTFIGKGFFKDPFVLDSEGCVNVPDKPGLGIEIDDAGFETIMSKPWSSVRG</sequence>
<dbReference type="PANTHER" id="PTHR48080">
    <property type="entry name" value="D-GALACTONATE DEHYDRATASE-RELATED"/>
    <property type="match status" value="1"/>
</dbReference>
<dbReference type="InterPro" id="IPR036849">
    <property type="entry name" value="Enolase-like_C_sf"/>
</dbReference>
<dbReference type="Pfam" id="PF13378">
    <property type="entry name" value="MR_MLE_C"/>
    <property type="match status" value="1"/>
</dbReference>
<proteinExistence type="predicted"/>
<dbReference type="Gene3D" id="3.30.390.10">
    <property type="entry name" value="Enolase-like, N-terminal domain"/>
    <property type="match status" value="1"/>
</dbReference>
<dbReference type="InterPro" id="IPR029017">
    <property type="entry name" value="Enolase-like_N"/>
</dbReference>
<feature type="non-terminal residue" evidence="3">
    <location>
        <position position="1"/>
    </location>
</feature>
<dbReference type="PANTHER" id="PTHR48080:SF2">
    <property type="entry name" value="D-GALACTONATE DEHYDRATASE"/>
    <property type="match status" value="1"/>
</dbReference>
<dbReference type="Pfam" id="PF02746">
    <property type="entry name" value="MR_MLE_N"/>
    <property type="match status" value="1"/>
</dbReference>
<dbReference type="InterPro" id="IPR029065">
    <property type="entry name" value="Enolase_C-like"/>
</dbReference>